<dbReference type="AlphaFoldDB" id="A0A1W1H9F0"/>
<dbReference type="Proteomes" id="UP000191931">
    <property type="component" value="Unassembled WGS sequence"/>
</dbReference>
<dbReference type="EMBL" id="FWEV01000076">
    <property type="protein sequence ID" value="SLM28988.1"/>
    <property type="molecule type" value="Genomic_DNA"/>
</dbReference>
<organism evidence="1 2">
    <name type="scientific">Desulfamplus magnetovallimortis</name>
    <dbReference type="NCBI Taxonomy" id="1246637"/>
    <lineage>
        <taxon>Bacteria</taxon>
        <taxon>Pseudomonadati</taxon>
        <taxon>Thermodesulfobacteriota</taxon>
        <taxon>Desulfobacteria</taxon>
        <taxon>Desulfobacterales</taxon>
        <taxon>Desulfobacteraceae</taxon>
        <taxon>Desulfamplus</taxon>
    </lineage>
</organism>
<name>A0A1W1H9F0_9BACT</name>
<protein>
    <submittedName>
        <fullName evidence="1">Uncharacterized protein</fullName>
    </submittedName>
</protein>
<dbReference type="STRING" id="1246637.MTBBW1_1670004"/>
<sequence length="81" mass="9130">MGFTSQREFAVFKTLENVIDGDAKDITHTIFKELNGELSIAGWWDRAQVMKSMRVKIKGVLKGKVEVKEAQKLASFISAQK</sequence>
<evidence type="ECO:0000313" key="1">
    <source>
        <dbReference type="EMBL" id="SLM28988.1"/>
    </source>
</evidence>
<proteinExistence type="predicted"/>
<dbReference type="RefSeq" id="WP_080805601.1">
    <property type="nucleotide sequence ID" value="NZ_LT828551.1"/>
</dbReference>
<evidence type="ECO:0000313" key="2">
    <source>
        <dbReference type="Proteomes" id="UP000191931"/>
    </source>
</evidence>
<keyword evidence="2" id="KW-1185">Reference proteome</keyword>
<gene>
    <name evidence="1" type="ORF">MTBBW1_1670004</name>
</gene>
<accession>A0A1W1H9F0</accession>
<reference evidence="1 2" key="1">
    <citation type="submission" date="2017-03" db="EMBL/GenBank/DDBJ databases">
        <authorList>
            <person name="Afonso C.L."/>
            <person name="Miller P.J."/>
            <person name="Scott M.A."/>
            <person name="Spackman E."/>
            <person name="Goraichik I."/>
            <person name="Dimitrov K.M."/>
            <person name="Suarez D.L."/>
            <person name="Swayne D.E."/>
        </authorList>
    </citation>
    <scope>NUCLEOTIDE SEQUENCE [LARGE SCALE GENOMIC DNA]</scope>
    <source>
        <strain evidence="1">PRJEB14757</strain>
    </source>
</reference>